<evidence type="ECO:0000313" key="2">
    <source>
        <dbReference type="Proteomes" id="UP000219439"/>
    </source>
</evidence>
<proteinExistence type="predicted"/>
<keyword evidence="2" id="KW-1185">Reference proteome</keyword>
<gene>
    <name evidence="1" type="ORF">SAMN06265368_2546</name>
</gene>
<dbReference type="AlphaFoldDB" id="A0A285PDD8"/>
<organism evidence="1 2">
    <name type="scientific">Cohaesibacter gelatinilyticus</name>
    <dbReference type="NCBI Taxonomy" id="372072"/>
    <lineage>
        <taxon>Bacteria</taxon>
        <taxon>Pseudomonadati</taxon>
        <taxon>Pseudomonadota</taxon>
        <taxon>Alphaproteobacteria</taxon>
        <taxon>Hyphomicrobiales</taxon>
        <taxon>Cohaesibacteraceae</taxon>
    </lineage>
</organism>
<dbReference type="EMBL" id="OBEL01000002">
    <property type="protein sequence ID" value="SNZ19458.1"/>
    <property type="molecule type" value="Genomic_DNA"/>
</dbReference>
<dbReference type="Proteomes" id="UP000219439">
    <property type="component" value="Unassembled WGS sequence"/>
</dbReference>
<accession>A0A285PDD8</accession>
<reference evidence="1 2" key="1">
    <citation type="submission" date="2017-09" db="EMBL/GenBank/DDBJ databases">
        <authorList>
            <person name="Ehlers B."/>
            <person name="Leendertz F.H."/>
        </authorList>
    </citation>
    <scope>NUCLEOTIDE SEQUENCE [LARGE SCALE GENOMIC DNA]</scope>
    <source>
        <strain evidence="1 2">DSM 18289</strain>
    </source>
</reference>
<protein>
    <submittedName>
        <fullName evidence="1">Uncharacterized protein</fullName>
    </submittedName>
</protein>
<evidence type="ECO:0000313" key="1">
    <source>
        <dbReference type="EMBL" id="SNZ19458.1"/>
    </source>
</evidence>
<name>A0A285PDD8_9HYPH</name>
<sequence>MNGSLQPLIGAVTINQIATMVRTGSALKKIISTFLTVVLLFVVFARPPGIMLSNDADGLTFEICTAYGIQLITLPSEDGEPVEPVDTACAFFAAQSAAVLDAVPSLQEKKLNWQFWAHFPQHEIAIKRRAQNSNLTRGPPLSS</sequence>